<dbReference type="Proteomes" id="UP000175669">
    <property type="component" value="Unassembled WGS sequence"/>
</dbReference>
<dbReference type="RefSeq" id="WP_070115735.1">
    <property type="nucleotide sequence ID" value="NZ_CAXATG010000002.1"/>
</dbReference>
<dbReference type="OrthoDB" id="6199342at2"/>
<evidence type="ECO:0000313" key="4">
    <source>
        <dbReference type="Proteomes" id="UP000175669"/>
    </source>
</evidence>
<proteinExistence type="predicted"/>
<feature type="signal peptide" evidence="1">
    <location>
        <begin position="1"/>
        <end position="21"/>
    </location>
</feature>
<organism evidence="3 4">
    <name type="scientific">Pseudohongiella acticola</name>
    <dbReference type="NCBI Taxonomy" id="1524254"/>
    <lineage>
        <taxon>Bacteria</taxon>
        <taxon>Pseudomonadati</taxon>
        <taxon>Pseudomonadota</taxon>
        <taxon>Gammaproteobacteria</taxon>
        <taxon>Pseudomonadales</taxon>
        <taxon>Pseudohongiellaceae</taxon>
        <taxon>Pseudohongiella</taxon>
    </lineage>
</organism>
<keyword evidence="1" id="KW-0732">Signal</keyword>
<gene>
    <name evidence="3" type="ORF">PHACT_02350</name>
</gene>
<feature type="chain" id="PRO_5009212004" description="DUF4329 domain-containing protein" evidence="1">
    <location>
        <begin position="22"/>
        <end position="174"/>
    </location>
</feature>
<accession>A0A1E8CI30</accession>
<evidence type="ECO:0000256" key="1">
    <source>
        <dbReference type="SAM" id="SignalP"/>
    </source>
</evidence>
<dbReference type="EMBL" id="MASR01000001">
    <property type="protein sequence ID" value="OFE12111.1"/>
    <property type="molecule type" value="Genomic_DNA"/>
</dbReference>
<protein>
    <recommendedName>
        <fullName evidence="2">DUF4329 domain-containing protein</fullName>
    </recommendedName>
</protein>
<dbReference type="InterPro" id="IPR025479">
    <property type="entry name" value="DUF4329"/>
</dbReference>
<dbReference type="AlphaFoldDB" id="A0A1E8CI30"/>
<keyword evidence="4" id="KW-1185">Reference proteome</keyword>
<reference evidence="4" key="1">
    <citation type="submission" date="2016-07" db="EMBL/GenBank/DDBJ databases">
        <authorList>
            <person name="Florea S."/>
            <person name="Webb J.S."/>
            <person name="Jaromczyk J."/>
            <person name="Schardl C.L."/>
        </authorList>
    </citation>
    <scope>NUCLEOTIDE SEQUENCE [LARGE SCALE GENOMIC DNA]</scope>
    <source>
        <strain evidence="4">KCTC 42131</strain>
    </source>
</reference>
<feature type="domain" description="DUF4329" evidence="2">
    <location>
        <begin position="39"/>
        <end position="151"/>
    </location>
</feature>
<comment type="caution">
    <text evidence="3">The sequence shown here is derived from an EMBL/GenBank/DDBJ whole genome shotgun (WGS) entry which is preliminary data.</text>
</comment>
<sequence length="174" mass="19180">MLSLSTLMMLAGLLVIPGAMAVTESGALIQGPRYHTELAAVRAAVKVYNPTSVARDIEFMGGIYLQEINGQLLYGYTVGAGVSGQDHVTVSFRLPEHSRLVAFWHTHGAQHWTRDYFSRTDTELANEWGIPFYLMNAENELRVYEPGDRVIGRVQARRMGLGDQGGVARGQLLS</sequence>
<name>A0A1E8CI30_9GAMM</name>
<evidence type="ECO:0000313" key="3">
    <source>
        <dbReference type="EMBL" id="OFE12111.1"/>
    </source>
</evidence>
<dbReference type="Pfam" id="PF14220">
    <property type="entry name" value="DUF4329"/>
    <property type="match status" value="1"/>
</dbReference>
<evidence type="ECO:0000259" key="2">
    <source>
        <dbReference type="Pfam" id="PF14220"/>
    </source>
</evidence>